<gene>
    <name evidence="2" type="ORF">HJ526_17545</name>
    <name evidence="1" type="ORF">HJ536_17180</name>
</gene>
<dbReference type="InterPro" id="IPR036374">
    <property type="entry name" value="OxRdtase_Mopterin-bd_sf"/>
</dbReference>
<dbReference type="AlphaFoldDB" id="A0A850Q819"/>
<dbReference type="Proteomes" id="UP000592216">
    <property type="component" value="Unassembled WGS sequence"/>
</dbReference>
<dbReference type="SUPFAM" id="SSF56524">
    <property type="entry name" value="Oxidoreductase molybdopterin-binding domain"/>
    <property type="match status" value="1"/>
</dbReference>
<evidence type="ECO:0000313" key="3">
    <source>
        <dbReference type="Proteomes" id="UP000523601"/>
    </source>
</evidence>
<dbReference type="EMBL" id="JABCJE010000011">
    <property type="protein sequence ID" value="NVO25093.1"/>
    <property type="molecule type" value="Genomic_DNA"/>
</dbReference>
<evidence type="ECO:0000313" key="2">
    <source>
        <dbReference type="EMBL" id="NVO29229.1"/>
    </source>
</evidence>
<name>A0A850Q819_9RHOB</name>
<reference evidence="3 4" key="1">
    <citation type="submission" date="2020-04" db="EMBL/GenBank/DDBJ databases">
        <title>Donghicola sp., a member of the Rhodobacteraceae family isolated from mangrove forest in Thailand.</title>
        <authorList>
            <person name="Charoenyingcharoen P."/>
            <person name="Yukphan P."/>
        </authorList>
    </citation>
    <scope>NUCLEOTIDE SEQUENCE [LARGE SCALE GENOMIC DNA]</scope>
    <source>
        <strain evidence="1 4">B5-SW-15</strain>
        <strain evidence="2 3">C2-DW-16</strain>
    </source>
</reference>
<proteinExistence type="predicted"/>
<evidence type="ECO:0000313" key="4">
    <source>
        <dbReference type="Proteomes" id="UP000592216"/>
    </source>
</evidence>
<sequence>MAPALASALDAPTGEVVLTITGNITEKNNGDQADFDIAMLEALGVQNFETTTNWTEGKTAFSGPTLLTVLKAVGAGSTKMSATALNDYTIQMDAGTDDFPGPVIATKLNGEEMSVRTKGPLWLVYPYDLDQKFQNELIFSNSIWQLRSIEVAN</sequence>
<accession>A0A850Q819</accession>
<evidence type="ECO:0000313" key="1">
    <source>
        <dbReference type="EMBL" id="NVO25093.1"/>
    </source>
</evidence>
<dbReference type="EMBL" id="JABCJD010000012">
    <property type="protein sequence ID" value="NVO29229.1"/>
    <property type="molecule type" value="Genomic_DNA"/>
</dbReference>
<protein>
    <submittedName>
        <fullName evidence="1">Oxidoreductase</fullName>
    </submittedName>
</protein>
<keyword evidence="3" id="KW-1185">Reference proteome</keyword>
<organism evidence="1 4">
    <name type="scientific">Donghicola mangrovi</name>
    <dbReference type="NCBI Taxonomy" id="2729614"/>
    <lineage>
        <taxon>Bacteria</taxon>
        <taxon>Pseudomonadati</taxon>
        <taxon>Pseudomonadota</taxon>
        <taxon>Alphaproteobacteria</taxon>
        <taxon>Rhodobacterales</taxon>
        <taxon>Roseobacteraceae</taxon>
        <taxon>Donghicola</taxon>
    </lineage>
</organism>
<dbReference type="Proteomes" id="UP000523601">
    <property type="component" value="Unassembled WGS sequence"/>
</dbReference>
<comment type="caution">
    <text evidence="1">The sequence shown here is derived from an EMBL/GenBank/DDBJ whole genome shotgun (WGS) entry which is preliminary data.</text>
</comment>